<dbReference type="GO" id="GO:0006310">
    <property type="term" value="P:DNA recombination"/>
    <property type="evidence" value="ECO:0007669"/>
    <property type="project" value="UniProtKB-UniRule"/>
</dbReference>
<dbReference type="Gene3D" id="2.40.50.140">
    <property type="entry name" value="Nucleic acid-binding proteins"/>
    <property type="match status" value="1"/>
</dbReference>
<dbReference type="SMART" id="SM00278">
    <property type="entry name" value="HhH1"/>
    <property type="match status" value="2"/>
</dbReference>
<dbReference type="GO" id="GO:0006281">
    <property type="term" value="P:DNA repair"/>
    <property type="evidence" value="ECO:0007669"/>
    <property type="project" value="UniProtKB-UniRule"/>
</dbReference>
<dbReference type="SUPFAM" id="SSF46929">
    <property type="entry name" value="DNA helicase RuvA subunit, C-terminal domain"/>
    <property type="match status" value="1"/>
</dbReference>
<sequence>MSESAAIIETGGVGYEVAVSAYTLSRISVGNDTVLYTYMSVSENGIGLYGFCTREERALFLKLINISGIGPKGAVAILGGMSPADLGAAIASGNAAALSSIKGVGKKTAERIIMELKDKMSAEFSAVPAAAQTTLEGEAKEAAEVLVALGYKPDAAERAVAVAYKDGMTVNQIVHKAIGGK</sequence>
<organism evidence="8 9">
    <name type="scientific">Candidatus Protoclostridium stercorigallinarum</name>
    <dbReference type="NCBI Taxonomy" id="2838741"/>
    <lineage>
        <taxon>Bacteria</taxon>
        <taxon>Bacillati</taxon>
        <taxon>Bacillota</taxon>
        <taxon>Clostridia</taxon>
        <taxon>Candidatus Protoclostridium</taxon>
    </lineage>
</organism>
<dbReference type="GO" id="GO:0016787">
    <property type="term" value="F:hydrolase activity"/>
    <property type="evidence" value="ECO:0007669"/>
    <property type="project" value="UniProtKB-KW"/>
</dbReference>
<dbReference type="InterPro" id="IPR000085">
    <property type="entry name" value="RuvA"/>
</dbReference>
<evidence type="ECO:0000256" key="1">
    <source>
        <dbReference type="ARBA" id="ARBA00022490"/>
    </source>
</evidence>
<keyword evidence="8" id="KW-0378">Hydrolase</keyword>
<dbReference type="HAMAP" id="MF_00031">
    <property type="entry name" value="DNA_HJ_migration_RuvA"/>
    <property type="match status" value="1"/>
</dbReference>
<dbReference type="SUPFAM" id="SSF50249">
    <property type="entry name" value="Nucleic acid-binding proteins"/>
    <property type="match status" value="1"/>
</dbReference>
<dbReference type="SUPFAM" id="SSF47781">
    <property type="entry name" value="RuvA domain 2-like"/>
    <property type="match status" value="1"/>
</dbReference>
<evidence type="ECO:0000259" key="7">
    <source>
        <dbReference type="SMART" id="SM00278"/>
    </source>
</evidence>
<evidence type="ECO:0000313" key="9">
    <source>
        <dbReference type="Proteomes" id="UP000823990"/>
    </source>
</evidence>
<dbReference type="InterPro" id="IPR012340">
    <property type="entry name" value="NA-bd_OB-fold"/>
</dbReference>
<feature type="domain" description="Helix-hairpin-helix DNA-binding motif class 1" evidence="7">
    <location>
        <begin position="96"/>
        <end position="115"/>
    </location>
</feature>
<gene>
    <name evidence="6 8" type="primary">ruvA</name>
    <name evidence="8" type="ORF">H9892_04190</name>
</gene>
<accession>A0A9D1Q0V2</accession>
<protein>
    <recommendedName>
        <fullName evidence="6">Holliday junction branch migration complex subunit RuvA</fullName>
    </recommendedName>
</protein>
<evidence type="ECO:0000256" key="5">
    <source>
        <dbReference type="ARBA" id="ARBA00023204"/>
    </source>
</evidence>
<dbReference type="InterPro" id="IPR011114">
    <property type="entry name" value="RuvA_C"/>
</dbReference>
<proteinExistence type="inferred from homology"/>
<dbReference type="InterPro" id="IPR013849">
    <property type="entry name" value="DNA_helicase_Holl-junc_RuvA_I"/>
</dbReference>
<reference evidence="8" key="2">
    <citation type="submission" date="2021-04" db="EMBL/GenBank/DDBJ databases">
        <authorList>
            <person name="Gilroy R."/>
        </authorList>
    </citation>
    <scope>NUCLEOTIDE SEQUENCE</scope>
    <source>
        <strain evidence="8">12435</strain>
    </source>
</reference>
<dbReference type="Pfam" id="PF07499">
    <property type="entry name" value="RuvA_C"/>
    <property type="match status" value="1"/>
</dbReference>
<dbReference type="Gene3D" id="1.10.150.20">
    <property type="entry name" value="5' to 3' exonuclease, C-terminal subdomain"/>
    <property type="match status" value="1"/>
</dbReference>
<dbReference type="GO" id="GO:0005524">
    <property type="term" value="F:ATP binding"/>
    <property type="evidence" value="ECO:0007669"/>
    <property type="project" value="InterPro"/>
</dbReference>
<keyword evidence="1 6" id="KW-0963">Cytoplasm</keyword>
<dbReference type="Proteomes" id="UP000823990">
    <property type="component" value="Unassembled WGS sequence"/>
</dbReference>
<keyword evidence="5 6" id="KW-0234">DNA repair</keyword>
<name>A0A9D1Q0V2_9FIRM</name>
<dbReference type="GO" id="GO:0048476">
    <property type="term" value="C:Holliday junction resolvase complex"/>
    <property type="evidence" value="ECO:0007669"/>
    <property type="project" value="UniProtKB-UniRule"/>
</dbReference>
<dbReference type="Pfam" id="PF14520">
    <property type="entry name" value="HHH_5"/>
    <property type="match status" value="1"/>
</dbReference>
<evidence type="ECO:0000256" key="4">
    <source>
        <dbReference type="ARBA" id="ARBA00023172"/>
    </source>
</evidence>
<keyword evidence="3 6" id="KW-0238">DNA-binding</keyword>
<dbReference type="CDD" id="cd14332">
    <property type="entry name" value="UBA_RuvA_C"/>
    <property type="match status" value="1"/>
</dbReference>
<feature type="region of interest" description="Domain III" evidence="6">
    <location>
        <begin position="140"/>
        <end position="181"/>
    </location>
</feature>
<reference evidence="8" key="1">
    <citation type="journal article" date="2021" name="PeerJ">
        <title>Extensive microbial diversity within the chicken gut microbiome revealed by metagenomics and culture.</title>
        <authorList>
            <person name="Gilroy R."/>
            <person name="Ravi A."/>
            <person name="Getino M."/>
            <person name="Pursley I."/>
            <person name="Horton D.L."/>
            <person name="Alikhan N.F."/>
            <person name="Baker D."/>
            <person name="Gharbi K."/>
            <person name="Hall N."/>
            <person name="Watson M."/>
            <person name="Adriaenssens E.M."/>
            <person name="Foster-Nyarko E."/>
            <person name="Jarju S."/>
            <person name="Secka A."/>
            <person name="Antonio M."/>
            <person name="Oren A."/>
            <person name="Chaudhuri R.R."/>
            <person name="La Ragione R."/>
            <person name="Hildebrand F."/>
            <person name="Pallen M.J."/>
        </authorList>
    </citation>
    <scope>NUCLEOTIDE SEQUENCE</scope>
    <source>
        <strain evidence="8">12435</strain>
    </source>
</reference>
<evidence type="ECO:0000256" key="3">
    <source>
        <dbReference type="ARBA" id="ARBA00023125"/>
    </source>
</evidence>
<dbReference type="InterPro" id="IPR003583">
    <property type="entry name" value="Hlx-hairpin-Hlx_DNA-bd_motif"/>
</dbReference>
<dbReference type="InterPro" id="IPR036267">
    <property type="entry name" value="RuvA_C_sf"/>
</dbReference>
<comment type="similarity">
    <text evidence="6">Belongs to the RuvA family.</text>
</comment>
<dbReference type="InterPro" id="IPR010994">
    <property type="entry name" value="RuvA_2-like"/>
</dbReference>
<evidence type="ECO:0000256" key="6">
    <source>
        <dbReference type="HAMAP-Rule" id="MF_00031"/>
    </source>
</evidence>
<dbReference type="GO" id="GO:0005737">
    <property type="term" value="C:cytoplasm"/>
    <property type="evidence" value="ECO:0007669"/>
    <property type="project" value="UniProtKB-SubCell"/>
</dbReference>
<dbReference type="GO" id="GO:0009378">
    <property type="term" value="F:four-way junction helicase activity"/>
    <property type="evidence" value="ECO:0007669"/>
    <property type="project" value="InterPro"/>
</dbReference>
<evidence type="ECO:0000313" key="8">
    <source>
        <dbReference type="EMBL" id="HIW02520.1"/>
    </source>
</evidence>
<comment type="subunit">
    <text evidence="6">Homotetramer. Forms an RuvA(8)-RuvB(12)-Holliday junction (HJ) complex. HJ DNA is sandwiched between 2 RuvA tetramers; dsDNA enters through RuvA and exits via RuvB. An RuvB hexamer assembles on each DNA strand where it exits the tetramer. Each RuvB hexamer is contacted by two RuvA subunits (via domain III) on 2 adjacent RuvB subunits; this complex drives branch migration. In the full resolvosome a probable DNA-RuvA(4)-RuvB(12)-RuvC(2) complex forms which resolves the HJ.</text>
</comment>
<comment type="function">
    <text evidence="6">The RuvA-RuvB-RuvC complex processes Holliday junction (HJ) DNA during genetic recombination and DNA repair, while the RuvA-RuvB complex plays an important role in the rescue of blocked DNA replication forks via replication fork reversal (RFR). RuvA specifically binds to HJ cruciform DNA, conferring on it an open structure. The RuvB hexamer acts as an ATP-dependent pump, pulling dsDNA into and through the RuvAB complex. HJ branch migration allows RuvC to scan DNA until it finds its consensus sequence, where it cleaves and resolves the cruciform DNA.</text>
</comment>
<comment type="caution">
    <text evidence="8">The sequence shown here is derived from an EMBL/GenBank/DDBJ whole genome shotgun (WGS) entry which is preliminary data.</text>
</comment>
<keyword evidence="4 6" id="KW-0233">DNA recombination</keyword>
<evidence type="ECO:0000256" key="2">
    <source>
        <dbReference type="ARBA" id="ARBA00022763"/>
    </source>
</evidence>
<dbReference type="Pfam" id="PF01330">
    <property type="entry name" value="RuvA_N"/>
    <property type="match status" value="1"/>
</dbReference>
<comment type="subcellular location">
    <subcellularLocation>
        <location evidence="6">Cytoplasm</location>
    </subcellularLocation>
</comment>
<comment type="domain">
    <text evidence="6">Has three domains with a flexible linker between the domains II and III and assumes an 'L' shape. Domain III is highly mobile and contacts RuvB.</text>
</comment>
<keyword evidence="2 6" id="KW-0227">DNA damage</keyword>
<feature type="domain" description="Helix-hairpin-helix DNA-binding motif class 1" evidence="7">
    <location>
        <begin position="61"/>
        <end position="80"/>
    </location>
</feature>
<dbReference type="AlphaFoldDB" id="A0A9D1Q0V2"/>
<dbReference type="NCBIfam" id="TIGR00084">
    <property type="entry name" value="ruvA"/>
    <property type="match status" value="1"/>
</dbReference>
<dbReference type="Gene3D" id="1.10.8.10">
    <property type="entry name" value="DNA helicase RuvA subunit, C-terminal domain"/>
    <property type="match status" value="1"/>
</dbReference>
<dbReference type="GO" id="GO:0009379">
    <property type="term" value="C:Holliday junction helicase complex"/>
    <property type="evidence" value="ECO:0007669"/>
    <property type="project" value="InterPro"/>
</dbReference>
<dbReference type="EMBL" id="DXHS01000069">
    <property type="protein sequence ID" value="HIW02520.1"/>
    <property type="molecule type" value="Genomic_DNA"/>
</dbReference>
<dbReference type="GO" id="GO:0000400">
    <property type="term" value="F:four-way junction DNA binding"/>
    <property type="evidence" value="ECO:0007669"/>
    <property type="project" value="UniProtKB-UniRule"/>
</dbReference>
<comment type="caution">
    <text evidence="6">Lacks conserved residue(s) required for the propagation of feature annotation.</text>
</comment>